<gene>
    <name evidence="2" type="ORF">BU14_0580s0008</name>
</gene>
<accession>A0A1X6NRF3</accession>
<organism evidence="2 3">
    <name type="scientific">Porphyra umbilicalis</name>
    <name type="common">Purple laver</name>
    <name type="synonym">Red alga</name>
    <dbReference type="NCBI Taxonomy" id="2786"/>
    <lineage>
        <taxon>Eukaryota</taxon>
        <taxon>Rhodophyta</taxon>
        <taxon>Bangiophyceae</taxon>
        <taxon>Bangiales</taxon>
        <taxon>Bangiaceae</taxon>
        <taxon>Porphyra</taxon>
    </lineage>
</organism>
<feature type="compositionally biased region" description="Basic residues" evidence="1">
    <location>
        <begin position="285"/>
        <end position="304"/>
    </location>
</feature>
<dbReference type="EMBL" id="KV919160">
    <property type="protein sequence ID" value="OSX71184.1"/>
    <property type="molecule type" value="Genomic_DNA"/>
</dbReference>
<feature type="region of interest" description="Disordered" evidence="1">
    <location>
        <begin position="351"/>
        <end position="372"/>
    </location>
</feature>
<proteinExistence type="predicted"/>
<feature type="region of interest" description="Disordered" evidence="1">
    <location>
        <begin position="183"/>
        <end position="207"/>
    </location>
</feature>
<feature type="region of interest" description="Disordered" evidence="1">
    <location>
        <begin position="219"/>
        <end position="245"/>
    </location>
</feature>
<dbReference type="Proteomes" id="UP000218209">
    <property type="component" value="Unassembled WGS sequence"/>
</dbReference>
<evidence type="ECO:0000313" key="3">
    <source>
        <dbReference type="Proteomes" id="UP000218209"/>
    </source>
</evidence>
<sequence length="372" mass="38720">MLACPAVAAAVVDAAAAADAAAGGGAAAALRPSTRVRDVAPAQWAALDGALGRWAAVVVGTGPFCPTISLPPSVLGYALLPNGVDAPPAAGAATTASEVVEGTFAAAERAAAHTAAARGVVRSLAAAGAKSAARLADATANASEARDAPTARRSAERLVFYAITWSPGDAAVIASADSAFATADGDGRASEAPSTADERIPVPADTPVPAAGALYALAVKPDRARRQRRRASPPPPPTLGRWPRWRRRRGMCRRATGRRWWGWQRSSPTLPLRLRRRWGGGGATGRRRPRGGQGRRRRCRRRQKAQAQSHRQGRRNPRQELAQIGTPPRHIQTQVPHAEVVAACGRGACTCRGAGRRRKGGEVGTGGQLSPR</sequence>
<feature type="region of interest" description="Disordered" evidence="1">
    <location>
        <begin position="272"/>
        <end position="334"/>
    </location>
</feature>
<evidence type="ECO:0000313" key="2">
    <source>
        <dbReference type="EMBL" id="OSX71184.1"/>
    </source>
</evidence>
<evidence type="ECO:0000256" key="1">
    <source>
        <dbReference type="SAM" id="MobiDB-lite"/>
    </source>
</evidence>
<keyword evidence="3" id="KW-1185">Reference proteome</keyword>
<name>A0A1X6NRF3_PORUM</name>
<dbReference type="AlphaFoldDB" id="A0A1X6NRF3"/>
<feature type="compositionally biased region" description="Gly residues" evidence="1">
    <location>
        <begin position="362"/>
        <end position="372"/>
    </location>
</feature>
<protein>
    <submittedName>
        <fullName evidence="2">Uncharacterized protein</fullName>
    </submittedName>
</protein>
<reference evidence="2 3" key="1">
    <citation type="submission" date="2017-03" db="EMBL/GenBank/DDBJ databases">
        <title>WGS assembly of Porphyra umbilicalis.</title>
        <authorList>
            <person name="Brawley S.H."/>
            <person name="Blouin N.A."/>
            <person name="Ficko-Blean E."/>
            <person name="Wheeler G.L."/>
            <person name="Lohr M."/>
            <person name="Goodson H.V."/>
            <person name="Jenkins J.W."/>
            <person name="Blaby-Haas C.E."/>
            <person name="Helliwell K.E."/>
            <person name="Chan C."/>
            <person name="Marriage T."/>
            <person name="Bhattacharya D."/>
            <person name="Klein A.S."/>
            <person name="Badis Y."/>
            <person name="Brodie J."/>
            <person name="Cao Y."/>
            <person name="Collen J."/>
            <person name="Dittami S.M."/>
            <person name="Gachon C.M."/>
            <person name="Green B.R."/>
            <person name="Karpowicz S."/>
            <person name="Kim J.W."/>
            <person name="Kudahl U."/>
            <person name="Lin S."/>
            <person name="Michel G."/>
            <person name="Mittag M."/>
            <person name="Olson B.J."/>
            <person name="Pangilinan J."/>
            <person name="Peng Y."/>
            <person name="Qiu H."/>
            <person name="Shu S."/>
            <person name="Singer J.T."/>
            <person name="Smith A.G."/>
            <person name="Sprecher B.N."/>
            <person name="Wagner V."/>
            <person name="Wang W."/>
            <person name="Wang Z.-Y."/>
            <person name="Yan J."/>
            <person name="Yarish C."/>
            <person name="Zoeuner-Riek S."/>
            <person name="Zhuang Y."/>
            <person name="Zou Y."/>
            <person name="Lindquist E.A."/>
            <person name="Grimwood J."/>
            <person name="Barry K."/>
            <person name="Rokhsar D.S."/>
            <person name="Schmutz J."/>
            <person name="Stiller J.W."/>
            <person name="Grossman A.R."/>
            <person name="Prochnik S.E."/>
        </authorList>
    </citation>
    <scope>NUCLEOTIDE SEQUENCE [LARGE SCALE GENOMIC DNA]</scope>
    <source>
        <strain evidence="2">4086291</strain>
    </source>
</reference>